<dbReference type="Gene3D" id="1.25.40.20">
    <property type="entry name" value="Ankyrin repeat-containing domain"/>
    <property type="match status" value="2"/>
</dbReference>
<dbReference type="SUPFAM" id="SSF48403">
    <property type="entry name" value="Ankyrin repeat"/>
    <property type="match status" value="1"/>
</dbReference>
<dbReference type="PROSITE" id="PS50297">
    <property type="entry name" value="ANK_REP_REGION"/>
    <property type="match status" value="1"/>
</dbReference>
<dbReference type="AlphaFoldDB" id="A0A4Z1KEK6"/>
<feature type="repeat" description="ANK" evidence="3">
    <location>
        <begin position="191"/>
        <end position="223"/>
    </location>
</feature>
<feature type="region of interest" description="Disordered" evidence="4">
    <location>
        <begin position="1"/>
        <end position="29"/>
    </location>
</feature>
<dbReference type="PANTHER" id="PTHR24198">
    <property type="entry name" value="ANKYRIN REPEAT AND PROTEIN KINASE DOMAIN-CONTAINING PROTEIN"/>
    <property type="match status" value="1"/>
</dbReference>
<reference evidence="5 6" key="1">
    <citation type="submission" date="2017-12" db="EMBL/GenBank/DDBJ databases">
        <title>Comparative genomics of Botrytis spp.</title>
        <authorList>
            <person name="Valero-Jimenez C.A."/>
            <person name="Tapia P."/>
            <person name="Veloso J."/>
            <person name="Silva-Moreno E."/>
            <person name="Staats M."/>
            <person name="Valdes J.H."/>
            <person name="Van Kan J.A.L."/>
        </authorList>
    </citation>
    <scope>NUCLEOTIDE SEQUENCE [LARGE SCALE GENOMIC DNA]</scope>
    <source>
        <strain evidence="5 6">MUCL3349</strain>
    </source>
</reference>
<organism evidence="5 6">
    <name type="scientific">Botrytis porri</name>
    <dbReference type="NCBI Taxonomy" id="87229"/>
    <lineage>
        <taxon>Eukaryota</taxon>
        <taxon>Fungi</taxon>
        <taxon>Dikarya</taxon>
        <taxon>Ascomycota</taxon>
        <taxon>Pezizomycotina</taxon>
        <taxon>Leotiomycetes</taxon>
        <taxon>Helotiales</taxon>
        <taxon>Sclerotiniaceae</taxon>
        <taxon>Botrytis</taxon>
    </lineage>
</organism>
<dbReference type="PANTHER" id="PTHR24198:SF165">
    <property type="entry name" value="ANKYRIN REPEAT-CONTAINING PROTEIN-RELATED"/>
    <property type="match status" value="1"/>
</dbReference>
<sequence>MSSFSSSSRRGIASGGMERRNSNRPGLPPIVAAIQSGNTKAVGSLSRYGAVIRNIYQTYGSQFSLSLAPNSGMCKLLDEKGINDWNCRTRGYFWGRFIPGLSTAQTINVSTMAENKWFVKIDRVSPLHQKSIYGTKETIQYALELGSDVEVDVTASFGITPLFFAIYGKRPDITELLLSKGAATNVIYGPRRLTPLHLAVAGGSELIVETLLQYGADVQARDDAGLIFATLALDLKHEIIFEPISPNSNRSATETDIVDSNRSVSVSIEDALICRDLATLKHLLQNGDCIQRACFCGCSPLLRAFVRSSSREIIHFLLDNGASLDGVVRCTEQLPTAGFTPLHCTAMLGDEQIMEKIPTLGKSTPQQKVHHLHVAAYNGHLGRARLLLNYK</sequence>
<dbReference type="PROSITE" id="PS50088">
    <property type="entry name" value="ANK_REPEAT"/>
    <property type="match status" value="2"/>
</dbReference>
<evidence type="ECO:0000313" key="5">
    <source>
        <dbReference type="EMBL" id="TGO81944.1"/>
    </source>
</evidence>
<evidence type="ECO:0000256" key="4">
    <source>
        <dbReference type="SAM" id="MobiDB-lite"/>
    </source>
</evidence>
<evidence type="ECO:0000256" key="1">
    <source>
        <dbReference type="ARBA" id="ARBA00022737"/>
    </source>
</evidence>
<evidence type="ECO:0000256" key="2">
    <source>
        <dbReference type="ARBA" id="ARBA00023043"/>
    </source>
</evidence>
<dbReference type="InterPro" id="IPR002110">
    <property type="entry name" value="Ankyrin_rpt"/>
</dbReference>
<evidence type="ECO:0000256" key="3">
    <source>
        <dbReference type="PROSITE-ProRule" id="PRU00023"/>
    </source>
</evidence>
<gene>
    <name evidence="5" type="ORF">BPOR_0964g00020</name>
</gene>
<keyword evidence="1" id="KW-0677">Repeat</keyword>
<dbReference type="Pfam" id="PF12796">
    <property type="entry name" value="Ank_2"/>
    <property type="match status" value="1"/>
</dbReference>
<protein>
    <submittedName>
        <fullName evidence="5">Uncharacterized protein</fullName>
    </submittedName>
</protein>
<dbReference type="STRING" id="87229.A0A4Z1KEK6"/>
<accession>A0A4Z1KEK6</accession>
<dbReference type="Proteomes" id="UP000297280">
    <property type="component" value="Unassembled WGS sequence"/>
</dbReference>
<comment type="caution">
    <text evidence="5">The sequence shown here is derived from an EMBL/GenBank/DDBJ whole genome shotgun (WGS) entry which is preliminary data.</text>
</comment>
<feature type="repeat" description="ANK" evidence="3">
    <location>
        <begin position="157"/>
        <end position="189"/>
    </location>
</feature>
<keyword evidence="6" id="KW-1185">Reference proteome</keyword>
<keyword evidence="2 3" id="KW-0040">ANK repeat</keyword>
<dbReference type="SMART" id="SM00248">
    <property type="entry name" value="ANK"/>
    <property type="match status" value="6"/>
</dbReference>
<name>A0A4Z1KEK6_9HELO</name>
<dbReference type="InterPro" id="IPR036770">
    <property type="entry name" value="Ankyrin_rpt-contain_sf"/>
</dbReference>
<evidence type="ECO:0000313" key="6">
    <source>
        <dbReference type="Proteomes" id="UP000297280"/>
    </source>
</evidence>
<proteinExistence type="predicted"/>
<dbReference type="EMBL" id="PQXO01000958">
    <property type="protein sequence ID" value="TGO81944.1"/>
    <property type="molecule type" value="Genomic_DNA"/>
</dbReference>